<comment type="caution">
    <text evidence="2">The sequence shown here is derived from an EMBL/GenBank/DDBJ whole genome shotgun (WGS) entry which is preliminary data.</text>
</comment>
<reference evidence="2 3" key="1">
    <citation type="submission" date="2013-06" db="EMBL/GenBank/DDBJ databases">
        <authorList>
            <person name="Weinstock G."/>
            <person name="Sodergren E."/>
            <person name="Clifton S."/>
            <person name="Fulton L."/>
            <person name="Fulton B."/>
            <person name="Courtney L."/>
            <person name="Fronick C."/>
            <person name="Harrison M."/>
            <person name="Strong C."/>
            <person name="Farmer C."/>
            <person name="Delahaunty K."/>
            <person name="Markovic C."/>
            <person name="Hall O."/>
            <person name="Minx P."/>
            <person name="Tomlinson C."/>
            <person name="Mitreva M."/>
            <person name="Nelson J."/>
            <person name="Hou S."/>
            <person name="Wollam A."/>
            <person name="Pepin K.H."/>
            <person name="Johnson M."/>
            <person name="Bhonagiri V."/>
            <person name="Nash W.E."/>
            <person name="Warren W."/>
            <person name="Chinwalla A."/>
            <person name="Mardis E.R."/>
            <person name="Wilson R.K."/>
        </authorList>
    </citation>
    <scope>NUCLEOTIDE SEQUENCE [LARGE SCALE GENOMIC DNA]</scope>
    <source>
        <strain evidence="2 3">ATCC 51271</strain>
    </source>
</reference>
<accession>V2Z5B7</accession>
<dbReference type="Proteomes" id="UP000018227">
    <property type="component" value="Unassembled WGS sequence"/>
</dbReference>
<dbReference type="Pfam" id="PF00583">
    <property type="entry name" value="Acetyltransf_1"/>
    <property type="match status" value="1"/>
</dbReference>
<dbReference type="HOGENOM" id="CLU_1632376_0_0_9"/>
<organism evidence="2 3">
    <name type="scientific">Catonella morbi ATCC 51271</name>
    <dbReference type="NCBI Taxonomy" id="592026"/>
    <lineage>
        <taxon>Bacteria</taxon>
        <taxon>Bacillati</taxon>
        <taxon>Bacillota</taxon>
        <taxon>Clostridia</taxon>
        <taxon>Lachnospirales</taxon>
        <taxon>Lachnospiraceae</taxon>
        <taxon>Catonella</taxon>
    </lineage>
</organism>
<dbReference type="Gene3D" id="3.40.630.30">
    <property type="match status" value="1"/>
</dbReference>
<gene>
    <name evidence="2" type="ORF">GCWU0000282_002234</name>
</gene>
<proteinExistence type="predicted"/>
<sequence length="162" mass="18713">MRLKMYLNLENVNYDNSIKDLRYFKNYNSRELAPLYLSAYHGSVDDEGETLQDWEEIIEDIKADKFGERIDDASFIICKNGELTSGIIIGLEDDYPYIISLVTLPSCQRQGLATKLTLLASKVLKEKYKKLVLYVNENNKNAITLYTKLRFISEQLGDKLNL</sequence>
<evidence type="ECO:0000313" key="3">
    <source>
        <dbReference type="Proteomes" id="UP000018227"/>
    </source>
</evidence>
<dbReference type="PROSITE" id="PS51186">
    <property type="entry name" value="GNAT"/>
    <property type="match status" value="1"/>
</dbReference>
<dbReference type="InterPro" id="IPR000182">
    <property type="entry name" value="GNAT_dom"/>
</dbReference>
<keyword evidence="3" id="KW-1185">Reference proteome</keyword>
<dbReference type="GO" id="GO:0016747">
    <property type="term" value="F:acyltransferase activity, transferring groups other than amino-acyl groups"/>
    <property type="evidence" value="ECO:0007669"/>
    <property type="project" value="InterPro"/>
</dbReference>
<dbReference type="RefSeq" id="WP_023355094.1">
    <property type="nucleotide sequence ID" value="NZ_KI535369.1"/>
</dbReference>
<name>V2Z5B7_9FIRM</name>
<dbReference type="eggNOG" id="ENOG503384Y">
    <property type="taxonomic scope" value="Bacteria"/>
</dbReference>
<dbReference type="SUPFAM" id="SSF55729">
    <property type="entry name" value="Acyl-CoA N-acyltransferases (Nat)"/>
    <property type="match status" value="1"/>
</dbReference>
<protein>
    <submittedName>
        <fullName evidence="2">Acetyltransferase, GNAT family</fullName>
    </submittedName>
</protein>
<dbReference type="CDD" id="cd04301">
    <property type="entry name" value="NAT_SF"/>
    <property type="match status" value="1"/>
</dbReference>
<evidence type="ECO:0000259" key="1">
    <source>
        <dbReference type="PROSITE" id="PS51186"/>
    </source>
</evidence>
<feature type="domain" description="N-acetyltransferase" evidence="1">
    <location>
        <begin position="27"/>
        <end position="162"/>
    </location>
</feature>
<evidence type="ECO:0000313" key="2">
    <source>
        <dbReference type="EMBL" id="ESL02100.1"/>
    </source>
</evidence>
<dbReference type="OrthoDB" id="2183108at2"/>
<dbReference type="STRING" id="592026.GCWU0000282_002234"/>
<dbReference type="EMBL" id="ACIL03000016">
    <property type="protein sequence ID" value="ESL02100.1"/>
    <property type="molecule type" value="Genomic_DNA"/>
</dbReference>
<dbReference type="AlphaFoldDB" id="V2Z5B7"/>
<keyword evidence="2" id="KW-0808">Transferase</keyword>
<dbReference type="InterPro" id="IPR016181">
    <property type="entry name" value="Acyl_CoA_acyltransferase"/>
</dbReference>